<accession>G4QJI5</accession>
<evidence type="ECO:0000313" key="3">
    <source>
        <dbReference type="Proteomes" id="UP000009282"/>
    </source>
</evidence>
<proteinExistence type="predicted"/>
<organism evidence="2 3">
    <name type="scientific">Glaciecola nitratireducens (strain JCM 12485 / KCTC 12276 / FR1064)</name>
    <dbReference type="NCBI Taxonomy" id="1085623"/>
    <lineage>
        <taxon>Bacteria</taxon>
        <taxon>Pseudomonadati</taxon>
        <taxon>Pseudomonadota</taxon>
        <taxon>Gammaproteobacteria</taxon>
        <taxon>Alteromonadales</taxon>
        <taxon>Alteromonadaceae</taxon>
        <taxon>Brumicola</taxon>
    </lineage>
</organism>
<keyword evidence="1" id="KW-0732">Signal</keyword>
<name>G4QJI5_GLANF</name>
<dbReference type="EMBL" id="CP003060">
    <property type="protein sequence ID" value="AEP28645.1"/>
    <property type="molecule type" value="Genomic_DNA"/>
</dbReference>
<dbReference type="RefSeq" id="WP_014107522.1">
    <property type="nucleotide sequence ID" value="NC_016041.1"/>
</dbReference>
<feature type="chain" id="PRO_5003467514" description="Outer membrane protein beta-barrel domain-containing protein" evidence="1">
    <location>
        <begin position="19"/>
        <end position="175"/>
    </location>
</feature>
<sequence length="175" mass="19782">MKKTALIILLFVSASAVASDRFTIFTKHELNDTDSISGVGFSGIMGPRYSNFKSELITSLNSITVIDDFGYQQEYFGLDLGVRFGYFSDVFMYVEGGFDVFEAFYKQEHNDQVFDSHYGYGNYDSDHLDGYAAFGAGIQAGNLRIEGFMKARQIDAEYWDANKTLFYGMQFSLSF</sequence>
<feature type="signal peptide" evidence="1">
    <location>
        <begin position="1"/>
        <end position="18"/>
    </location>
</feature>
<dbReference type="KEGG" id="gni:GNIT_0491"/>
<dbReference type="AlphaFoldDB" id="G4QJI5"/>
<protein>
    <recommendedName>
        <fullName evidence="4">Outer membrane protein beta-barrel domain-containing protein</fullName>
    </recommendedName>
</protein>
<reference evidence="2 3" key="1">
    <citation type="journal article" date="2011" name="J. Bacteriol.">
        <title>Complete genome sequence of seawater bacterium Glaciecola nitratireducens FR1064T.</title>
        <authorList>
            <person name="Bian F."/>
            <person name="Qin Q.L."/>
            <person name="Xie B.B."/>
            <person name="Shu Y.L."/>
            <person name="Zhang X.Y."/>
            <person name="Yu Y."/>
            <person name="Chen B."/>
            <person name="Chen X.L."/>
            <person name="Zhou B.C."/>
            <person name="Zhang Y.Z."/>
        </authorList>
    </citation>
    <scope>NUCLEOTIDE SEQUENCE [LARGE SCALE GENOMIC DNA]</scope>
    <source>
        <strain evidence="3">JCM 12485 / KCTC 12276 / FR1064</strain>
    </source>
</reference>
<evidence type="ECO:0000256" key="1">
    <source>
        <dbReference type="SAM" id="SignalP"/>
    </source>
</evidence>
<dbReference type="eggNOG" id="ENOG50343BZ">
    <property type="taxonomic scope" value="Bacteria"/>
</dbReference>
<gene>
    <name evidence="2" type="ordered locus">GNIT_0491</name>
</gene>
<dbReference type="Proteomes" id="UP000009282">
    <property type="component" value="Chromosome"/>
</dbReference>
<keyword evidence="3" id="KW-1185">Reference proteome</keyword>
<evidence type="ECO:0008006" key="4">
    <source>
        <dbReference type="Google" id="ProtNLM"/>
    </source>
</evidence>
<evidence type="ECO:0000313" key="2">
    <source>
        <dbReference type="EMBL" id="AEP28645.1"/>
    </source>
</evidence>
<dbReference type="HOGENOM" id="CLU_130887_0_0_6"/>